<dbReference type="RefSeq" id="WP_058749895.1">
    <property type="nucleotide sequence ID" value="NZ_LDRC01000049.1"/>
</dbReference>
<organism evidence="2 3">
    <name type="scientific">Curtobacterium oceanosedimentum</name>
    <dbReference type="NCBI Taxonomy" id="465820"/>
    <lineage>
        <taxon>Bacteria</taxon>
        <taxon>Bacillati</taxon>
        <taxon>Actinomycetota</taxon>
        <taxon>Actinomycetes</taxon>
        <taxon>Micrococcales</taxon>
        <taxon>Microbacteriaceae</taxon>
        <taxon>Curtobacterium</taxon>
    </lineage>
</organism>
<gene>
    <name evidence="2" type="ORF">NS359_09460</name>
</gene>
<feature type="transmembrane region" description="Helical" evidence="1">
    <location>
        <begin position="102"/>
        <end position="122"/>
    </location>
</feature>
<dbReference type="PATRIC" id="fig|465820.4.peg.2054"/>
<feature type="transmembrane region" description="Helical" evidence="1">
    <location>
        <begin position="134"/>
        <end position="154"/>
    </location>
</feature>
<keyword evidence="1" id="KW-0812">Transmembrane</keyword>
<keyword evidence="1" id="KW-0472">Membrane</keyword>
<sequence>MSISDFDVEPVVSFRSFAWVLGALGVVLGLLAAIGWPVPHVAGRVGGQQAWADTVHDARAWLGHDGWRTSGASWVWGAGAAASTCGAVALRLTSASDTRRWAIVVVPAAALLAIGPVAQWALGLPWSNYGGGTSGPHALVLVVVVALGLAAVGLRRAVRGLGRRIDRRAVRRDLQPGGDDGTPRHRTR</sequence>
<proteinExistence type="predicted"/>
<dbReference type="Proteomes" id="UP000072763">
    <property type="component" value="Unassembled WGS sequence"/>
</dbReference>
<dbReference type="EMBL" id="LDRC01000049">
    <property type="protein sequence ID" value="KTR51585.1"/>
    <property type="molecule type" value="Genomic_DNA"/>
</dbReference>
<evidence type="ECO:0000256" key="1">
    <source>
        <dbReference type="SAM" id="Phobius"/>
    </source>
</evidence>
<protein>
    <submittedName>
        <fullName evidence="2">Uncharacterized protein</fullName>
    </submittedName>
</protein>
<feature type="transmembrane region" description="Helical" evidence="1">
    <location>
        <begin position="71"/>
        <end position="90"/>
    </location>
</feature>
<evidence type="ECO:0000313" key="2">
    <source>
        <dbReference type="EMBL" id="KTR51585.1"/>
    </source>
</evidence>
<accession>A0A147DQJ0</accession>
<dbReference type="AlphaFoldDB" id="A0A147DQJ0"/>
<evidence type="ECO:0000313" key="3">
    <source>
        <dbReference type="Proteomes" id="UP000072763"/>
    </source>
</evidence>
<keyword evidence="1" id="KW-1133">Transmembrane helix</keyword>
<comment type="caution">
    <text evidence="2">The sequence shown here is derived from an EMBL/GenBank/DDBJ whole genome shotgun (WGS) entry which is preliminary data.</text>
</comment>
<name>A0A147DQJ0_9MICO</name>
<dbReference type="STRING" id="465820.NS263_01445"/>
<feature type="transmembrane region" description="Helical" evidence="1">
    <location>
        <begin position="12"/>
        <end position="36"/>
    </location>
</feature>
<dbReference type="OrthoDB" id="5018600at2"/>
<reference evidence="2 3" key="1">
    <citation type="journal article" date="2016" name="Front. Microbiol.">
        <title>Genomic Resource of Rice Seed Associated Bacteria.</title>
        <authorList>
            <person name="Midha S."/>
            <person name="Bansal K."/>
            <person name="Sharma S."/>
            <person name="Kumar N."/>
            <person name="Patil P.P."/>
            <person name="Chaudhry V."/>
            <person name="Patil P.B."/>
        </authorList>
    </citation>
    <scope>NUCLEOTIDE SEQUENCE [LARGE SCALE GENOMIC DNA]</scope>
    <source>
        <strain evidence="2 3">NS359</strain>
    </source>
</reference>